<name>A0A0F9LJR2_9ZZZZ</name>
<organism evidence="2">
    <name type="scientific">marine sediment metagenome</name>
    <dbReference type="NCBI Taxonomy" id="412755"/>
    <lineage>
        <taxon>unclassified sequences</taxon>
        <taxon>metagenomes</taxon>
        <taxon>ecological metagenomes</taxon>
    </lineage>
</organism>
<gene>
    <name evidence="2" type="ORF">LCGC14_1206590</name>
</gene>
<evidence type="ECO:0000313" key="2">
    <source>
        <dbReference type="EMBL" id="KKM93628.1"/>
    </source>
</evidence>
<feature type="region of interest" description="Disordered" evidence="1">
    <location>
        <begin position="104"/>
        <end position="134"/>
    </location>
</feature>
<dbReference type="EMBL" id="LAZR01006240">
    <property type="protein sequence ID" value="KKM93628.1"/>
    <property type="molecule type" value="Genomic_DNA"/>
</dbReference>
<protein>
    <submittedName>
        <fullName evidence="2">Uncharacterized protein</fullName>
    </submittedName>
</protein>
<feature type="region of interest" description="Disordered" evidence="1">
    <location>
        <begin position="186"/>
        <end position="207"/>
    </location>
</feature>
<comment type="caution">
    <text evidence="2">The sequence shown here is derived from an EMBL/GenBank/DDBJ whole genome shotgun (WGS) entry which is preliminary data.</text>
</comment>
<evidence type="ECO:0000256" key="1">
    <source>
        <dbReference type="SAM" id="MobiDB-lite"/>
    </source>
</evidence>
<dbReference type="AlphaFoldDB" id="A0A0F9LJR2"/>
<proteinExistence type="predicted"/>
<accession>A0A0F9LJR2</accession>
<sequence length="232" mass="27022">MSARAYSFFTDCVNCGTQTMVNGSKDTCQFCGKNATKKEVDPPVESVEVKQIIKTRHMPLGRHQTGEWRKCEDCGKDIYVKRYRIKKGGGHYCKKCYVKNNPPPKRKKKEVTMPKPDQTVEAEREPVPARPKKRKQLRKYFEKNKEAILADYNSMKLIFFYRRWGISTNMWIELKKDWSVQGKHTLHATKEKSESPSGDPPADGPLTEHERYLMLLGWQQAAREFMKAWKEG</sequence>
<reference evidence="2" key="1">
    <citation type="journal article" date="2015" name="Nature">
        <title>Complex archaea that bridge the gap between prokaryotes and eukaryotes.</title>
        <authorList>
            <person name="Spang A."/>
            <person name="Saw J.H."/>
            <person name="Jorgensen S.L."/>
            <person name="Zaremba-Niedzwiedzka K."/>
            <person name="Martijn J."/>
            <person name="Lind A.E."/>
            <person name="van Eijk R."/>
            <person name="Schleper C."/>
            <person name="Guy L."/>
            <person name="Ettema T.J."/>
        </authorList>
    </citation>
    <scope>NUCLEOTIDE SEQUENCE</scope>
</reference>